<accession>A0AAD3T1Z4</accession>
<proteinExistence type="predicted"/>
<dbReference type="Proteomes" id="UP001279734">
    <property type="component" value="Unassembled WGS sequence"/>
</dbReference>
<dbReference type="EMBL" id="BSYO01000024">
    <property type="protein sequence ID" value="GMH22143.1"/>
    <property type="molecule type" value="Genomic_DNA"/>
</dbReference>
<protein>
    <submittedName>
        <fullName evidence="1">Uncharacterized protein</fullName>
    </submittedName>
</protein>
<dbReference type="AlphaFoldDB" id="A0AAD3T1Z4"/>
<comment type="caution">
    <text evidence="1">The sequence shown here is derived from an EMBL/GenBank/DDBJ whole genome shotgun (WGS) entry which is preliminary data.</text>
</comment>
<reference evidence="1" key="1">
    <citation type="submission" date="2023-05" db="EMBL/GenBank/DDBJ databases">
        <title>Nepenthes gracilis genome sequencing.</title>
        <authorList>
            <person name="Fukushima K."/>
        </authorList>
    </citation>
    <scope>NUCLEOTIDE SEQUENCE</scope>
    <source>
        <strain evidence="1">SING2019-196</strain>
    </source>
</reference>
<organism evidence="1 2">
    <name type="scientific">Nepenthes gracilis</name>
    <name type="common">Slender pitcher plant</name>
    <dbReference type="NCBI Taxonomy" id="150966"/>
    <lineage>
        <taxon>Eukaryota</taxon>
        <taxon>Viridiplantae</taxon>
        <taxon>Streptophyta</taxon>
        <taxon>Embryophyta</taxon>
        <taxon>Tracheophyta</taxon>
        <taxon>Spermatophyta</taxon>
        <taxon>Magnoliopsida</taxon>
        <taxon>eudicotyledons</taxon>
        <taxon>Gunneridae</taxon>
        <taxon>Pentapetalae</taxon>
        <taxon>Caryophyllales</taxon>
        <taxon>Nepenthaceae</taxon>
        <taxon>Nepenthes</taxon>
    </lineage>
</organism>
<keyword evidence="2" id="KW-1185">Reference proteome</keyword>
<evidence type="ECO:0000313" key="1">
    <source>
        <dbReference type="EMBL" id="GMH22143.1"/>
    </source>
</evidence>
<sequence length="132" mass="14231">MYPSTHGGNLMVIHCARGGVGICDHDVDIWRCFCVGGRLCWSSTVLTMASGHLLGGSCGELDWFWEANGSSMDVESADVVASDMCSSLMFFVMLMAEMMILGEAHDGEVRNPSNVQAWRATLPVLGPRRGCG</sequence>
<evidence type="ECO:0000313" key="2">
    <source>
        <dbReference type="Proteomes" id="UP001279734"/>
    </source>
</evidence>
<gene>
    <name evidence="1" type="ORF">Nepgr_023986</name>
</gene>
<name>A0AAD3T1Z4_NEPGR</name>